<dbReference type="RefSeq" id="WP_349545833.1">
    <property type="nucleotide sequence ID" value="NZ_JAOALG010000002.1"/>
</dbReference>
<sequence>MAPDIDSFAGFGRKALAALPNVREVRSTFVMQTIEELPNLPLPD</sequence>
<comment type="caution">
    <text evidence="1">The sequence shown here is derived from an EMBL/GenBank/DDBJ whole genome shotgun (WGS) entry which is preliminary data.</text>
</comment>
<organism evidence="1 2">
    <name type="scientific">Paraburkholderia acidicola</name>
    <dbReference type="NCBI Taxonomy" id="1912599"/>
    <lineage>
        <taxon>Bacteria</taxon>
        <taxon>Pseudomonadati</taxon>
        <taxon>Pseudomonadota</taxon>
        <taxon>Betaproteobacteria</taxon>
        <taxon>Burkholderiales</taxon>
        <taxon>Burkholderiaceae</taxon>
        <taxon>Paraburkholderia</taxon>
    </lineage>
</organism>
<evidence type="ECO:0000313" key="2">
    <source>
        <dbReference type="Proteomes" id="UP001469089"/>
    </source>
</evidence>
<evidence type="ECO:0000313" key="1">
    <source>
        <dbReference type="EMBL" id="MEQ5843756.1"/>
    </source>
</evidence>
<dbReference type="EMBL" id="JAOALG010000002">
    <property type="protein sequence ID" value="MEQ5843756.1"/>
    <property type="molecule type" value="Genomic_DNA"/>
</dbReference>
<reference evidence="1 2" key="1">
    <citation type="journal article" date="2024" name="Chem. Sci.">
        <title>Discovery of a lagriamide polyketide by integrated genome mining, isotopic labeling, and untargeted metabolomics.</title>
        <authorList>
            <person name="Fergusson C.H."/>
            <person name="Saulog J."/>
            <person name="Paulo B.S."/>
            <person name="Wilson D.M."/>
            <person name="Liu D.Y."/>
            <person name="Morehouse N.J."/>
            <person name="Waterworth S."/>
            <person name="Barkei J."/>
            <person name="Gray C.A."/>
            <person name="Kwan J.C."/>
            <person name="Eustaquio A.S."/>
            <person name="Linington R.G."/>
        </authorList>
    </citation>
    <scope>NUCLEOTIDE SEQUENCE [LARGE SCALE GENOMIC DNA]</scope>
    <source>
        <strain evidence="1 2">RL17-338-BIF-B</strain>
    </source>
</reference>
<dbReference type="Proteomes" id="UP001469089">
    <property type="component" value="Unassembled WGS sequence"/>
</dbReference>
<proteinExistence type="predicted"/>
<keyword evidence="2" id="KW-1185">Reference proteome</keyword>
<name>A0ABV1LXW4_9BURK</name>
<protein>
    <submittedName>
        <fullName evidence="1">Lrp/AsnC ligand binding domain-containing protein</fullName>
    </submittedName>
</protein>
<gene>
    <name evidence="1" type="ORF">N0A02_30310</name>
</gene>
<accession>A0ABV1LXW4</accession>